<dbReference type="GO" id="GO:0008408">
    <property type="term" value="F:3'-5' exonuclease activity"/>
    <property type="evidence" value="ECO:0007669"/>
    <property type="project" value="TreeGrafter"/>
</dbReference>
<dbReference type="GeneID" id="93685322"/>
<dbReference type="GO" id="GO:0003887">
    <property type="term" value="F:DNA-directed DNA polymerase activity"/>
    <property type="evidence" value="ECO:0007669"/>
    <property type="project" value="UniProtKB-EC"/>
</dbReference>
<keyword evidence="3" id="KW-0378">Hydrolase</keyword>
<dbReference type="GO" id="GO:0005829">
    <property type="term" value="C:cytosol"/>
    <property type="evidence" value="ECO:0007669"/>
    <property type="project" value="TreeGrafter"/>
</dbReference>
<reference evidence="2 5" key="2">
    <citation type="submission" date="2023-07" db="EMBL/GenBank/DDBJ databases">
        <title>Genomic Encyclopedia of Type Strains, Phase IV (KMG-IV): sequencing the most valuable type-strain genomes for metagenomic binning, comparative biology and taxonomic classification.</title>
        <authorList>
            <person name="Goeker M."/>
        </authorList>
    </citation>
    <scope>NUCLEOTIDE SEQUENCE [LARGE SCALE GENOMIC DNA]</scope>
    <source>
        <strain evidence="2 5">DSM 14432</strain>
    </source>
</reference>
<keyword evidence="5" id="KW-1185">Reference proteome</keyword>
<dbReference type="EMBL" id="WTYG01000002">
    <property type="protein sequence ID" value="MXP36015.1"/>
    <property type="molecule type" value="Genomic_DNA"/>
</dbReference>
<gene>
    <name evidence="3" type="ORF">GRI55_09540</name>
    <name evidence="2" type="ORF">QOZ97_000480</name>
</gene>
<dbReference type="EMBL" id="JAUSWK010000001">
    <property type="protein sequence ID" value="MDQ0564970.1"/>
    <property type="molecule type" value="Genomic_DNA"/>
</dbReference>
<evidence type="ECO:0000313" key="4">
    <source>
        <dbReference type="Proteomes" id="UP000439914"/>
    </source>
</evidence>
<feature type="domain" description="Exonuclease" evidence="1">
    <location>
        <begin position="40"/>
        <end position="206"/>
    </location>
</feature>
<dbReference type="SMART" id="SM00479">
    <property type="entry name" value="EXOIII"/>
    <property type="match status" value="1"/>
</dbReference>
<dbReference type="Proteomes" id="UP001238601">
    <property type="component" value="Unassembled WGS sequence"/>
</dbReference>
<evidence type="ECO:0000259" key="1">
    <source>
        <dbReference type="SMART" id="SM00479"/>
    </source>
</evidence>
<comment type="caution">
    <text evidence="3">The sequence shown here is derived from an EMBL/GenBank/DDBJ whole genome shotgun (WGS) entry which is preliminary data.</text>
</comment>
<dbReference type="RefSeq" id="WP_160766953.1">
    <property type="nucleotide sequence ID" value="NZ_JAUSWK010000001.1"/>
</dbReference>
<proteinExistence type="predicted"/>
<keyword evidence="3" id="KW-0540">Nuclease</keyword>
<dbReference type="InterPro" id="IPR013520">
    <property type="entry name" value="Ribonucl_H"/>
</dbReference>
<dbReference type="EC" id="2.7.7.7" evidence="2"/>
<dbReference type="GO" id="GO:0045004">
    <property type="term" value="P:DNA replication proofreading"/>
    <property type="evidence" value="ECO:0007669"/>
    <property type="project" value="TreeGrafter"/>
</dbReference>
<dbReference type="Proteomes" id="UP000439914">
    <property type="component" value="Unassembled WGS sequence"/>
</dbReference>
<evidence type="ECO:0000313" key="2">
    <source>
        <dbReference type="EMBL" id="MDQ0564970.1"/>
    </source>
</evidence>
<organism evidence="3 4">
    <name type="scientific">Qipengyuania citrea</name>
    <dbReference type="NCBI Taxonomy" id="225971"/>
    <lineage>
        <taxon>Bacteria</taxon>
        <taxon>Pseudomonadati</taxon>
        <taxon>Pseudomonadota</taxon>
        <taxon>Alphaproteobacteria</taxon>
        <taxon>Sphingomonadales</taxon>
        <taxon>Erythrobacteraceae</taxon>
        <taxon>Qipengyuania</taxon>
    </lineage>
</organism>
<dbReference type="Gene3D" id="3.30.420.10">
    <property type="entry name" value="Ribonuclease H-like superfamily/Ribonuclease H"/>
    <property type="match status" value="1"/>
</dbReference>
<keyword evidence="3" id="KW-0269">Exonuclease</keyword>
<dbReference type="PANTHER" id="PTHR30231">
    <property type="entry name" value="DNA POLYMERASE III SUBUNIT EPSILON"/>
    <property type="match status" value="1"/>
</dbReference>
<dbReference type="GO" id="GO:0003676">
    <property type="term" value="F:nucleic acid binding"/>
    <property type="evidence" value="ECO:0007669"/>
    <property type="project" value="InterPro"/>
</dbReference>
<reference evidence="3 4" key="1">
    <citation type="submission" date="2019-12" db="EMBL/GenBank/DDBJ databases">
        <title>Genomic-based taxomic classification of the family Erythrobacteraceae.</title>
        <authorList>
            <person name="Xu L."/>
        </authorList>
    </citation>
    <scope>NUCLEOTIDE SEQUENCE [LARGE SCALE GENOMIC DNA]</scope>
    <source>
        <strain evidence="3 4">CGMCC 1.8703</strain>
    </source>
</reference>
<dbReference type="InterPro" id="IPR036397">
    <property type="entry name" value="RNaseH_sf"/>
</dbReference>
<dbReference type="SUPFAM" id="SSF53098">
    <property type="entry name" value="Ribonuclease H-like"/>
    <property type="match status" value="1"/>
</dbReference>
<keyword evidence="2" id="KW-0808">Transferase</keyword>
<protein>
    <submittedName>
        <fullName evidence="3">3'-5' exonuclease</fullName>
    </submittedName>
    <submittedName>
        <fullName evidence="2">DNA polymerase-3 subunit epsilon</fullName>
        <ecNumber evidence="2">2.7.7.7</ecNumber>
    </submittedName>
</protein>
<dbReference type="Pfam" id="PF00929">
    <property type="entry name" value="RNase_T"/>
    <property type="match status" value="1"/>
</dbReference>
<dbReference type="CDD" id="cd06127">
    <property type="entry name" value="DEDDh"/>
    <property type="match status" value="1"/>
</dbReference>
<evidence type="ECO:0000313" key="3">
    <source>
        <dbReference type="EMBL" id="MXP36015.1"/>
    </source>
</evidence>
<dbReference type="InterPro" id="IPR012337">
    <property type="entry name" value="RNaseH-like_sf"/>
</dbReference>
<sequence>MTSHSKSCPPSADENTRTLRRITALRDWQAPANAGPPHMKIAVLDTETTGLDPLYDEILELAVAMIVIDKSGRIINVEGMCTGRQQPSRPIEPHITAITGITEEMVAGKAMSPEKIAAYLDQADACAAFHARFDRQHLEEFVPGISEMPWICAMEDVPWQALGYDGRAQGHLLMQSGMFNPVAHRAGDDVASLINLLAHQLADGRTVMSHALEHAQAPSWRLEATNLPYRFRKDVQRRGYAWADKHSLRHKLVRQADFEIERIWYRDLTGEEPSIVPVDWSQRYRADWTWKPVKREVEVAFFRR</sequence>
<keyword evidence="2" id="KW-0548">Nucleotidyltransferase</keyword>
<name>A0A6I4UE86_9SPHN</name>
<dbReference type="AlphaFoldDB" id="A0A6I4UE86"/>
<dbReference type="PANTHER" id="PTHR30231:SF37">
    <property type="entry name" value="EXODEOXYRIBONUCLEASE 10"/>
    <property type="match status" value="1"/>
</dbReference>
<evidence type="ECO:0000313" key="5">
    <source>
        <dbReference type="Proteomes" id="UP001238601"/>
    </source>
</evidence>
<accession>A0A6I4UE86</accession>